<feature type="compositionally biased region" description="Polar residues" evidence="8">
    <location>
        <begin position="296"/>
        <end position="315"/>
    </location>
</feature>
<dbReference type="Pfam" id="PF00069">
    <property type="entry name" value="Pkinase"/>
    <property type="match status" value="1"/>
</dbReference>
<evidence type="ECO:0000256" key="3">
    <source>
        <dbReference type="ARBA" id="ARBA00022679"/>
    </source>
</evidence>
<dbReference type="InterPro" id="IPR011009">
    <property type="entry name" value="Kinase-like_dom_sf"/>
</dbReference>
<sequence length="639" mass="67360">GFQITERLGAGAMGTVYRAVQSSLGRVVVIKTLHPHLAADEDLIARFEREARHAAHLQHQNTVQVIEFGREGEVHYIAMEYVEGMDLKELLHLSGPFPIAVTTLVLRDVCRGLEAAHARDIVHRDIKPANLMITSRGVVKVMDFGLARETAESSTLTAAGSVMGSPAYMSPEQARGESVLQASDIFSAGLVGFELLTGTRAFGGDSYPVVLHKVLNDPIPPVASLRADVPEDLAGLIEWMTQKELPDRCPSMSKARDLLEGMAAKLALAREDALLGEFVRTGLAERERRNPKPQISEAQSQAQTVATSKESSGPTAPNREVVGTVVSGGTVASGAAPTGDIAAVESSRRGTAGEMTDSATASREASGPEAAAPGPVGSHPGRREGSAAESGRDSARSRKLIGAIVGVGLLLVAGVFGWNALQKGSSPGSSPARTDPQEIGDGTTSEQDPGNTDATNHGPLTGEQDRGALRVDRATDRGQDPADSHHATDGEARLPADDATSPENPSNSGDNPSDESGQTRGNADASTNTRGGSENRSDPHTGNSSTDRSGGEEATAPFRQEYSISTSPGFAFIRLDGDLINGDGNIPVKAVLREGRHIFQLNRSNGEDLGALEYTVARGDPNRVLILKFREGLVEARPR</sequence>
<dbReference type="PANTHER" id="PTHR43289:SF6">
    <property type="entry name" value="SERINE_THREONINE-PROTEIN KINASE NEKL-3"/>
    <property type="match status" value="1"/>
</dbReference>
<dbReference type="PANTHER" id="PTHR43289">
    <property type="entry name" value="MITOGEN-ACTIVATED PROTEIN KINASE KINASE KINASE 20-RELATED"/>
    <property type="match status" value="1"/>
</dbReference>
<dbReference type="InterPro" id="IPR000719">
    <property type="entry name" value="Prot_kinase_dom"/>
</dbReference>
<dbReference type="CDD" id="cd14014">
    <property type="entry name" value="STKc_PknB_like"/>
    <property type="match status" value="1"/>
</dbReference>
<evidence type="ECO:0000256" key="4">
    <source>
        <dbReference type="ARBA" id="ARBA00022741"/>
    </source>
</evidence>
<feature type="compositionally biased region" description="Polar residues" evidence="8">
    <location>
        <begin position="423"/>
        <end position="432"/>
    </location>
</feature>
<dbReference type="AlphaFoldDB" id="A0A956M305"/>
<dbReference type="SUPFAM" id="SSF56112">
    <property type="entry name" value="Protein kinase-like (PK-like)"/>
    <property type="match status" value="1"/>
</dbReference>
<dbReference type="Proteomes" id="UP000697710">
    <property type="component" value="Unassembled WGS sequence"/>
</dbReference>
<feature type="compositionally biased region" description="Polar residues" evidence="8">
    <location>
        <begin position="442"/>
        <end position="455"/>
    </location>
</feature>
<dbReference type="InterPro" id="IPR008271">
    <property type="entry name" value="Ser/Thr_kinase_AS"/>
</dbReference>
<feature type="region of interest" description="Disordered" evidence="8">
    <location>
        <begin position="285"/>
        <end position="395"/>
    </location>
</feature>
<feature type="domain" description="Protein kinase" evidence="9">
    <location>
        <begin position="2"/>
        <end position="259"/>
    </location>
</feature>
<evidence type="ECO:0000256" key="8">
    <source>
        <dbReference type="SAM" id="MobiDB-lite"/>
    </source>
</evidence>
<feature type="region of interest" description="Disordered" evidence="8">
    <location>
        <begin position="423"/>
        <end position="562"/>
    </location>
</feature>
<keyword evidence="6 7" id="KW-0067">ATP-binding</keyword>
<dbReference type="EC" id="2.7.11.1" evidence="1"/>
<accession>A0A956M305</accession>
<reference evidence="10" key="2">
    <citation type="journal article" date="2021" name="Microbiome">
        <title>Successional dynamics and alternative stable states in a saline activated sludge microbial community over 9 years.</title>
        <authorList>
            <person name="Wang Y."/>
            <person name="Ye J."/>
            <person name="Ju F."/>
            <person name="Liu L."/>
            <person name="Boyd J.A."/>
            <person name="Deng Y."/>
            <person name="Parks D.H."/>
            <person name="Jiang X."/>
            <person name="Yin X."/>
            <person name="Woodcroft B.J."/>
            <person name="Tyson G.W."/>
            <person name="Hugenholtz P."/>
            <person name="Polz M.F."/>
            <person name="Zhang T."/>
        </authorList>
    </citation>
    <scope>NUCLEOTIDE SEQUENCE</scope>
    <source>
        <strain evidence="10">HKST-UBA01</strain>
    </source>
</reference>
<evidence type="ECO:0000256" key="7">
    <source>
        <dbReference type="PROSITE-ProRule" id="PRU10141"/>
    </source>
</evidence>
<feature type="compositionally biased region" description="Polar residues" evidence="8">
    <location>
        <begin position="501"/>
        <end position="532"/>
    </location>
</feature>
<feature type="non-terminal residue" evidence="10">
    <location>
        <position position="1"/>
    </location>
</feature>
<organism evidence="10 11">
    <name type="scientific">Eiseniibacteriota bacterium</name>
    <dbReference type="NCBI Taxonomy" id="2212470"/>
    <lineage>
        <taxon>Bacteria</taxon>
        <taxon>Candidatus Eiseniibacteriota</taxon>
    </lineage>
</organism>
<keyword evidence="2" id="KW-0723">Serine/threonine-protein kinase</keyword>
<keyword evidence="5 10" id="KW-0418">Kinase</keyword>
<dbReference type="PROSITE" id="PS50011">
    <property type="entry name" value="PROTEIN_KINASE_DOM"/>
    <property type="match status" value="1"/>
</dbReference>
<keyword evidence="4 7" id="KW-0547">Nucleotide-binding</keyword>
<evidence type="ECO:0000313" key="10">
    <source>
        <dbReference type="EMBL" id="MCA9729707.1"/>
    </source>
</evidence>
<reference evidence="10" key="1">
    <citation type="submission" date="2020-04" db="EMBL/GenBank/DDBJ databases">
        <authorList>
            <person name="Zhang T."/>
        </authorList>
    </citation>
    <scope>NUCLEOTIDE SEQUENCE</scope>
    <source>
        <strain evidence="10">HKST-UBA01</strain>
    </source>
</reference>
<evidence type="ECO:0000256" key="5">
    <source>
        <dbReference type="ARBA" id="ARBA00022777"/>
    </source>
</evidence>
<dbReference type="EMBL" id="JAGQHR010000809">
    <property type="protein sequence ID" value="MCA9729707.1"/>
    <property type="molecule type" value="Genomic_DNA"/>
</dbReference>
<evidence type="ECO:0000256" key="2">
    <source>
        <dbReference type="ARBA" id="ARBA00022527"/>
    </source>
</evidence>
<dbReference type="GO" id="GO:0004674">
    <property type="term" value="F:protein serine/threonine kinase activity"/>
    <property type="evidence" value="ECO:0007669"/>
    <property type="project" value="UniProtKB-KW"/>
</dbReference>
<evidence type="ECO:0000256" key="6">
    <source>
        <dbReference type="ARBA" id="ARBA00022840"/>
    </source>
</evidence>
<evidence type="ECO:0000256" key="1">
    <source>
        <dbReference type="ARBA" id="ARBA00012513"/>
    </source>
</evidence>
<keyword evidence="3" id="KW-0808">Transferase</keyword>
<dbReference type="Gene3D" id="1.10.510.10">
    <property type="entry name" value="Transferase(Phosphotransferase) domain 1"/>
    <property type="match status" value="1"/>
</dbReference>
<dbReference type="Gene3D" id="3.30.200.20">
    <property type="entry name" value="Phosphorylase Kinase, domain 1"/>
    <property type="match status" value="1"/>
</dbReference>
<dbReference type="PROSITE" id="PS00108">
    <property type="entry name" value="PROTEIN_KINASE_ST"/>
    <property type="match status" value="1"/>
</dbReference>
<protein>
    <recommendedName>
        <fullName evidence="1">non-specific serine/threonine protein kinase</fullName>
        <ecNumber evidence="1">2.7.11.1</ecNumber>
    </recommendedName>
</protein>
<feature type="compositionally biased region" description="Basic and acidic residues" evidence="8">
    <location>
        <begin position="381"/>
        <end position="395"/>
    </location>
</feature>
<dbReference type="GO" id="GO:0005524">
    <property type="term" value="F:ATP binding"/>
    <property type="evidence" value="ECO:0007669"/>
    <property type="project" value="UniProtKB-UniRule"/>
</dbReference>
<dbReference type="FunFam" id="1.10.510.10:FF:000021">
    <property type="entry name" value="Serine/threonine protein kinase"/>
    <property type="match status" value="1"/>
</dbReference>
<dbReference type="PROSITE" id="PS00107">
    <property type="entry name" value="PROTEIN_KINASE_ATP"/>
    <property type="match status" value="1"/>
</dbReference>
<proteinExistence type="predicted"/>
<comment type="caution">
    <text evidence="10">The sequence shown here is derived from an EMBL/GenBank/DDBJ whole genome shotgun (WGS) entry which is preliminary data.</text>
</comment>
<name>A0A956M305_UNCEI</name>
<dbReference type="InterPro" id="IPR017441">
    <property type="entry name" value="Protein_kinase_ATP_BS"/>
</dbReference>
<dbReference type="SMART" id="SM00220">
    <property type="entry name" value="S_TKc"/>
    <property type="match status" value="1"/>
</dbReference>
<feature type="compositionally biased region" description="Low complexity" evidence="8">
    <location>
        <begin position="361"/>
        <end position="378"/>
    </location>
</feature>
<feature type="compositionally biased region" description="Basic and acidic residues" evidence="8">
    <location>
        <begin position="463"/>
        <end position="496"/>
    </location>
</feature>
<feature type="binding site" evidence="7">
    <location>
        <position position="31"/>
    </location>
    <ligand>
        <name>ATP</name>
        <dbReference type="ChEBI" id="CHEBI:30616"/>
    </ligand>
</feature>
<evidence type="ECO:0000259" key="9">
    <source>
        <dbReference type="PROSITE" id="PS50011"/>
    </source>
</evidence>
<gene>
    <name evidence="10" type="ORF">KC729_18640</name>
</gene>
<feature type="compositionally biased region" description="Low complexity" evidence="8">
    <location>
        <begin position="321"/>
        <end position="339"/>
    </location>
</feature>
<evidence type="ECO:0000313" key="11">
    <source>
        <dbReference type="Proteomes" id="UP000697710"/>
    </source>
</evidence>